<organism evidence="1 2">
    <name type="scientific">Lasiosphaeria ovina</name>
    <dbReference type="NCBI Taxonomy" id="92902"/>
    <lineage>
        <taxon>Eukaryota</taxon>
        <taxon>Fungi</taxon>
        <taxon>Dikarya</taxon>
        <taxon>Ascomycota</taxon>
        <taxon>Pezizomycotina</taxon>
        <taxon>Sordariomycetes</taxon>
        <taxon>Sordariomycetidae</taxon>
        <taxon>Sordariales</taxon>
        <taxon>Lasiosphaeriaceae</taxon>
        <taxon>Lasiosphaeria</taxon>
    </lineage>
</organism>
<name>A0AAE0TYP9_9PEZI</name>
<evidence type="ECO:0000313" key="2">
    <source>
        <dbReference type="Proteomes" id="UP001287356"/>
    </source>
</evidence>
<dbReference type="Proteomes" id="UP001287356">
    <property type="component" value="Unassembled WGS sequence"/>
</dbReference>
<sequence>MGTMTDTLPVTYRFEAWYYGDPNDTDNRDRAFVKALQKRMPSKRWNVYSVNVETNQKKAQKAATQTARNATKEGATPTVPSKDVFLCLEVHMTTGLKRAKKAVIYTNTRDGKYPTAEGRAYAEVFDRLYTYLVPFISEPKFASDVGLNKPLCWSLSSAKLECKTTGGHRRWCLMPPGEPTDMPAKKIEKTLYDLARINVKKGDKAHKLCGGGGVLECIDNHLYRQKQTYDLLSDLMSKMASNSEVTPEMIEDNVSAIEGVDKALTTVVSMFQQHVGRSPAPSSRCGVFRAVQKMFQPKFGAIAIDDDVIEELKKSTRLELGQLQRLAPVLAVHVRLQKPENWKKLKADCASALEGDERNVMPDKMGISSKWLGDMGEHAAALRFVRAHYDIIYNRLLADIEALNKAVGAEYVRRGATLFRSASTPRNGCLVEARLHGLEPKRSLFAAAEECEKV</sequence>
<comment type="caution">
    <text evidence="1">The sequence shown here is derived from an EMBL/GenBank/DDBJ whole genome shotgun (WGS) entry which is preliminary data.</text>
</comment>
<keyword evidence="2" id="KW-1185">Reference proteome</keyword>
<reference evidence="1" key="1">
    <citation type="journal article" date="2023" name="Mol. Phylogenet. Evol.">
        <title>Genome-scale phylogeny and comparative genomics of the fungal order Sordariales.</title>
        <authorList>
            <person name="Hensen N."/>
            <person name="Bonometti L."/>
            <person name="Westerberg I."/>
            <person name="Brannstrom I.O."/>
            <person name="Guillou S."/>
            <person name="Cros-Aarteil S."/>
            <person name="Calhoun S."/>
            <person name="Haridas S."/>
            <person name="Kuo A."/>
            <person name="Mondo S."/>
            <person name="Pangilinan J."/>
            <person name="Riley R."/>
            <person name="LaButti K."/>
            <person name="Andreopoulos B."/>
            <person name="Lipzen A."/>
            <person name="Chen C."/>
            <person name="Yan M."/>
            <person name="Daum C."/>
            <person name="Ng V."/>
            <person name="Clum A."/>
            <person name="Steindorff A."/>
            <person name="Ohm R.A."/>
            <person name="Martin F."/>
            <person name="Silar P."/>
            <person name="Natvig D.O."/>
            <person name="Lalanne C."/>
            <person name="Gautier V."/>
            <person name="Ament-Velasquez S.L."/>
            <person name="Kruys A."/>
            <person name="Hutchinson M.I."/>
            <person name="Powell A.J."/>
            <person name="Barry K."/>
            <person name="Miller A.N."/>
            <person name="Grigoriev I.V."/>
            <person name="Debuchy R."/>
            <person name="Gladieux P."/>
            <person name="Hiltunen Thoren M."/>
            <person name="Johannesson H."/>
        </authorList>
    </citation>
    <scope>NUCLEOTIDE SEQUENCE</scope>
    <source>
        <strain evidence="1">CBS 958.72</strain>
    </source>
</reference>
<dbReference type="EMBL" id="JAULSN010000001">
    <property type="protein sequence ID" value="KAK3384397.1"/>
    <property type="molecule type" value="Genomic_DNA"/>
</dbReference>
<accession>A0AAE0TYP9</accession>
<reference evidence="1" key="2">
    <citation type="submission" date="2023-06" db="EMBL/GenBank/DDBJ databases">
        <authorList>
            <consortium name="Lawrence Berkeley National Laboratory"/>
            <person name="Haridas S."/>
            <person name="Hensen N."/>
            <person name="Bonometti L."/>
            <person name="Westerberg I."/>
            <person name="Brannstrom I.O."/>
            <person name="Guillou S."/>
            <person name="Cros-Aarteil S."/>
            <person name="Calhoun S."/>
            <person name="Kuo A."/>
            <person name="Mondo S."/>
            <person name="Pangilinan J."/>
            <person name="Riley R."/>
            <person name="Labutti K."/>
            <person name="Andreopoulos B."/>
            <person name="Lipzen A."/>
            <person name="Chen C."/>
            <person name="Yanf M."/>
            <person name="Daum C."/>
            <person name="Ng V."/>
            <person name="Clum A."/>
            <person name="Steindorff A."/>
            <person name="Ohm R."/>
            <person name="Martin F."/>
            <person name="Silar P."/>
            <person name="Natvig D."/>
            <person name="Lalanne C."/>
            <person name="Gautier V."/>
            <person name="Ament-Velasquez S.L."/>
            <person name="Kruys A."/>
            <person name="Hutchinson M.I."/>
            <person name="Powell A.J."/>
            <person name="Barry K."/>
            <person name="Miller A.N."/>
            <person name="Grigoriev I.V."/>
            <person name="Debuchy R."/>
            <person name="Gladieux P."/>
            <person name="Thoren M.H."/>
            <person name="Johannesson H."/>
        </authorList>
    </citation>
    <scope>NUCLEOTIDE SEQUENCE</scope>
    <source>
        <strain evidence="1">CBS 958.72</strain>
    </source>
</reference>
<protein>
    <submittedName>
        <fullName evidence="1">Uncharacterized protein</fullName>
    </submittedName>
</protein>
<dbReference type="AlphaFoldDB" id="A0AAE0TYP9"/>
<evidence type="ECO:0000313" key="1">
    <source>
        <dbReference type="EMBL" id="KAK3384397.1"/>
    </source>
</evidence>
<gene>
    <name evidence="1" type="ORF">B0T24DRAFT_716099</name>
</gene>
<proteinExistence type="predicted"/>